<keyword evidence="2" id="KW-0812">Transmembrane</keyword>
<feature type="domain" description="DUF1468" evidence="3">
    <location>
        <begin position="7"/>
        <end position="166"/>
    </location>
</feature>
<organism evidence="4 5">
    <name type="scientific">Brevibacillus fulvus</name>
    <dbReference type="NCBI Taxonomy" id="1125967"/>
    <lineage>
        <taxon>Bacteria</taxon>
        <taxon>Bacillati</taxon>
        <taxon>Bacillota</taxon>
        <taxon>Bacilli</taxon>
        <taxon>Bacillales</taxon>
        <taxon>Paenibacillaceae</taxon>
        <taxon>Brevibacillus</taxon>
    </lineage>
</organism>
<dbReference type="InterPro" id="IPR009936">
    <property type="entry name" value="DUF1468"/>
</dbReference>
<evidence type="ECO:0000313" key="4">
    <source>
        <dbReference type="EMBL" id="MBM7590251.1"/>
    </source>
</evidence>
<gene>
    <name evidence="4" type="ORF">JOD01_001855</name>
</gene>
<feature type="transmembrane region" description="Helical" evidence="2">
    <location>
        <begin position="119"/>
        <end position="135"/>
    </location>
</feature>
<dbReference type="AlphaFoldDB" id="A0A939BV36"/>
<sequence>MKAGKTVSVLLIALSLAVVVLAYNIEDQNMFDPSSASFFPGLVGAIMLISALLIAWRGRQSPSPVPEAPKAERSGEKADEEVEDLYEKEAITQKEINIRLLLFTGLVVLFAILMNYFNFMLLSFLFLFAAMLLLSRQKMFRSFVVSAVMSIACYYIFAHVFHIVFPS</sequence>
<accession>A0A939BV36</accession>
<keyword evidence="2" id="KW-0472">Membrane</keyword>
<proteinExistence type="predicted"/>
<feature type="region of interest" description="Disordered" evidence="1">
    <location>
        <begin position="62"/>
        <end position="81"/>
    </location>
</feature>
<keyword evidence="2" id="KW-1133">Transmembrane helix</keyword>
<comment type="caution">
    <text evidence="4">The sequence shown here is derived from an EMBL/GenBank/DDBJ whole genome shotgun (WGS) entry which is preliminary data.</text>
</comment>
<feature type="transmembrane region" description="Helical" evidence="2">
    <location>
        <begin position="38"/>
        <end position="56"/>
    </location>
</feature>
<protein>
    <submittedName>
        <fullName evidence="4">ABC-type multidrug transport system permease subunit</fullName>
    </submittedName>
</protein>
<evidence type="ECO:0000256" key="1">
    <source>
        <dbReference type="SAM" id="MobiDB-lite"/>
    </source>
</evidence>
<feature type="transmembrane region" description="Helical" evidence="2">
    <location>
        <begin position="96"/>
        <end position="113"/>
    </location>
</feature>
<dbReference type="SUPFAM" id="SSF103473">
    <property type="entry name" value="MFS general substrate transporter"/>
    <property type="match status" value="1"/>
</dbReference>
<evidence type="ECO:0000259" key="3">
    <source>
        <dbReference type="Pfam" id="PF07331"/>
    </source>
</evidence>
<name>A0A939BV36_9BACL</name>
<feature type="transmembrane region" description="Helical" evidence="2">
    <location>
        <begin position="142"/>
        <end position="165"/>
    </location>
</feature>
<evidence type="ECO:0000313" key="5">
    <source>
        <dbReference type="Proteomes" id="UP000717624"/>
    </source>
</evidence>
<dbReference type="Proteomes" id="UP000717624">
    <property type="component" value="Unassembled WGS sequence"/>
</dbReference>
<dbReference type="InterPro" id="IPR036259">
    <property type="entry name" value="MFS_trans_sf"/>
</dbReference>
<reference evidence="4" key="1">
    <citation type="submission" date="2021-01" db="EMBL/GenBank/DDBJ databases">
        <title>Genomic Encyclopedia of Type Strains, Phase IV (KMG-IV): sequencing the most valuable type-strain genomes for metagenomic binning, comparative biology and taxonomic classification.</title>
        <authorList>
            <person name="Goeker M."/>
        </authorList>
    </citation>
    <scope>NUCLEOTIDE SEQUENCE</scope>
    <source>
        <strain evidence="4">DSM 25523</strain>
    </source>
</reference>
<dbReference type="EMBL" id="JAFBEB010000005">
    <property type="protein sequence ID" value="MBM7590251.1"/>
    <property type="molecule type" value="Genomic_DNA"/>
</dbReference>
<keyword evidence="5" id="KW-1185">Reference proteome</keyword>
<evidence type="ECO:0000256" key="2">
    <source>
        <dbReference type="SAM" id="Phobius"/>
    </source>
</evidence>
<dbReference type="RefSeq" id="WP_204518008.1">
    <property type="nucleotide sequence ID" value="NZ_BAABIN010000020.1"/>
</dbReference>
<dbReference type="Pfam" id="PF07331">
    <property type="entry name" value="TctB"/>
    <property type="match status" value="1"/>
</dbReference>